<dbReference type="EMBL" id="CP031968">
    <property type="protein sequence ID" value="AXT46378.1"/>
    <property type="molecule type" value="Genomic_DNA"/>
</dbReference>
<sequence length="248" mass="28021">MSNLWFRLYGEFATDPKIQMMNESMQRRFIMLLCMRCSNGDVTLQDCEVAFQLRITDEEWSETKSVFIAKGFIDECNNILHWNKRQYVSDSSAERVRKHRESKRSTSKRGCNVTVTPPDTDTDTEVTTGVVTISAPIAAEKKSRHITTSDLERIGVSKQVAADYLDLRKQKRSKLTQTALDGITKEAFRAGMSLEAALRTCIERGWQGFKSEWVTKPPERQTRADAIANACDTIGVGSHYGSNHALSN</sequence>
<dbReference type="Proteomes" id="UP000259465">
    <property type="component" value="Chromosome"/>
</dbReference>
<protein>
    <recommendedName>
        <fullName evidence="4">DUF1376 domain-containing protein</fullName>
    </recommendedName>
</protein>
<evidence type="ECO:0008006" key="4">
    <source>
        <dbReference type="Google" id="ProtNLM"/>
    </source>
</evidence>
<evidence type="ECO:0000313" key="2">
    <source>
        <dbReference type="EMBL" id="AXT46378.1"/>
    </source>
</evidence>
<proteinExistence type="predicted"/>
<name>A0AAD0RXB4_9NEIS</name>
<feature type="compositionally biased region" description="Low complexity" evidence="1">
    <location>
        <begin position="113"/>
        <end position="125"/>
    </location>
</feature>
<feature type="compositionally biased region" description="Basic residues" evidence="1">
    <location>
        <begin position="96"/>
        <end position="107"/>
    </location>
</feature>
<evidence type="ECO:0000256" key="1">
    <source>
        <dbReference type="SAM" id="MobiDB-lite"/>
    </source>
</evidence>
<keyword evidence="3" id="KW-1185">Reference proteome</keyword>
<dbReference type="AlphaFoldDB" id="A0AAD0RXB4"/>
<evidence type="ECO:0000313" key="3">
    <source>
        <dbReference type="Proteomes" id="UP000259465"/>
    </source>
</evidence>
<gene>
    <name evidence="2" type="ORF">D1345_09340</name>
</gene>
<feature type="region of interest" description="Disordered" evidence="1">
    <location>
        <begin position="91"/>
        <end position="125"/>
    </location>
</feature>
<dbReference type="KEGG" id="crz:D1345_09340"/>
<dbReference type="RefSeq" id="WP_118267375.1">
    <property type="nucleotide sequence ID" value="NZ_CP031968.1"/>
</dbReference>
<organism evidence="2 3">
    <name type="scientific">Chromobacterium rhizoryzae</name>
    <dbReference type="NCBI Taxonomy" id="1778675"/>
    <lineage>
        <taxon>Bacteria</taxon>
        <taxon>Pseudomonadati</taxon>
        <taxon>Pseudomonadota</taxon>
        <taxon>Betaproteobacteria</taxon>
        <taxon>Neisseriales</taxon>
        <taxon>Chromobacteriaceae</taxon>
        <taxon>Chromobacterium</taxon>
    </lineage>
</organism>
<accession>A0AAD0RXB4</accession>
<reference evidence="2 3" key="1">
    <citation type="submission" date="2018-08" db="EMBL/GenBank/DDBJ databases">
        <title>Complete genome sequence of JP2-74.</title>
        <authorList>
            <person name="Wu L."/>
        </authorList>
    </citation>
    <scope>NUCLEOTIDE SEQUENCE [LARGE SCALE GENOMIC DNA]</scope>
    <source>
        <strain evidence="2 3">JP2-74</strain>
    </source>
</reference>